<protein>
    <submittedName>
        <fullName evidence="1">Uncharacterized protein</fullName>
    </submittedName>
</protein>
<evidence type="ECO:0000313" key="1">
    <source>
        <dbReference type="EMBL" id="KIO24341.1"/>
    </source>
</evidence>
<keyword evidence="2" id="KW-1185">Reference proteome</keyword>
<dbReference type="AlphaFoldDB" id="A0A0C3QEM1"/>
<dbReference type="HOGENOM" id="CLU_1424753_0_0_1"/>
<evidence type="ECO:0000313" key="2">
    <source>
        <dbReference type="Proteomes" id="UP000054248"/>
    </source>
</evidence>
<dbReference type="Proteomes" id="UP000054248">
    <property type="component" value="Unassembled WGS sequence"/>
</dbReference>
<organism evidence="1 2">
    <name type="scientific">Tulasnella calospora MUT 4182</name>
    <dbReference type="NCBI Taxonomy" id="1051891"/>
    <lineage>
        <taxon>Eukaryota</taxon>
        <taxon>Fungi</taxon>
        <taxon>Dikarya</taxon>
        <taxon>Basidiomycota</taxon>
        <taxon>Agaricomycotina</taxon>
        <taxon>Agaricomycetes</taxon>
        <taxon>Cantharellales</taxon>
        <taxon>Tulasnellaceae</taxon>
        <taxon>Tulasnella</taxon>
    </lineage>
</organism>
<name>A0A0C3QEM1_9AGAM</name>
<sequence>MSNLSLAPRTGRIKVVTSRDRPHAGGYICLHAGSTGMLTTCADREIAIQVRWTPSAGPHLIEILNTPYPTFNHLGAAHFSNDKNYTQFGPKSTASASLTYTTPPDKWGRTAPLRTDTRTGKPVTGPSRAVIWTVLADDTIMPVVEDSGCRYALYPVVWGEDNSIFIVANCESYMAAFRLTAATCSRARLLF</sequence>
<reference evidence="1 2" key="1">
    <citation type="submission" date="2014-04" db="EMBL/GenBank/DDBJ databases">
        <authorList>
            <consortium name="DOE Joint Genome Institute"/>
            <person name="Kuo A."/>
            <person name="Girlanda M."/>
            <person name="Perotto S."/>
            <person name="Kohler A."/>
            <person name="Nagy L.G."/>
            <person name="Floudas D."/>
            <person name="Copeland A."/>
            <person name="Barry K.W."/>
            <person name="Cichocki N."/>
            <person name="Veneault-Fourrey C."/>
            <person name="LaButti K."/>
            <person name="Lindquist E.A."/>
            <person name="Lipzen A."/>
            <person name="Lundell T."/>
            <person name="Morin E."/>
            <person name="Murat C."/>
            <person name="Sun H."/>
            <person name="Tunlid A."/>
            <person name="Henrissat B."/>
            <person name="Grigoriev I.V."/>
            <person name="Hibbett D.S."/>
            <person name="Martin F."/>
            <person name="Nordberg H.P."/>
            <person name="Cantor M.N."/>
            <person name="Hua S.X."/>
        </authorList>
    </citation>
    <scope>NUCLEOTIDE SEQUENCE [LARGE SCALE GENOMIC DNA]</scope>
    <source>
        <strain evidence="1 2">MUT 4182</strain>
    </source>
</reference>
<gene>
    <name evidence="1" type="ORF">M407DRAFT_244497</name>
</gene>
<reference evidence="2" key="2">
    <citation type="submission" date="2015-01" db="EMBL/GenBank/DDBJ databases">
        <title>Evolutionary Origins and Diversification of the Mycorrhizal Mutualists.</title>
        <authorList>
            <consortium name="DOE Joint Genome Institute"/>
            <consortium name="Mycorrhizal Genomics Consortium"/>
            <person name="Kohler A."/>
            <person name="Kuo A."/>
            <person name="Nagy L.G."/>
            <person name="Floudas D."/>
            <person name="Copeland A."/>
            <person name="Barry K.W."/>
            <person name="Cichocki N."/>
            <person name="Veneault-Fourrey C."/>
            <person name="LaButti K."/>
            <person name="Lindquist E.A."/>
            <person name="Lipzen A."/>
            <person name="Lundell T."/>
            <person name="Morin E."/>
            <person name="Murat C."/>
            <person name="Riley R."/>
            <person name="Ohm R."/>
            <person name="Sun H."/>
            <person name="Tunlid A."/>
            <person name="Henrissat B."/>
            <person name="Grigoriev I.V."/>
            <person name="Hibbett D.S."/>
            <person name="Martin F."/>
        </authorList>
    </citation>
    <scope>NUCLEOTIDE SEQUENCE [LARGE SCALE GENOMIC DNA]</scope>
    <source>
        <strain evidence="2">MUT 4182</strain>
    </source>
</reference>
<proteinExistence type="predicted"/>
<accession>A0A0C3QEM1</accession>
<feature type="non-terminal residue" evidence="1">
    <location>
        <position position="191"/>
    </location>
</feature>
<dbReference type="OrthoDB" id="3230182at2759"/>
<dbReference type="EMBL" id="KN823063">
    <property type="protein sequence ID" value="KIO24341.1"/>
    <property type="molecule type" value="Genomic_DNA"/>
</dbReference>